<evidence type="ECO:0000313" key="4">
    <source>
        <dbReference type="EnsemblMetazoa" id="XP_050515737.1"/>
    </source>
</evidence>
<dbReference type="InParanoid" id="A0A6P7H3M2"/>
<dbReference type="EnsemblMetazoa" id="XM_050659780.1">
    <property type="protein sequence ID" value="XP_050515737.1"/>
    <property type="gene ID" value="LOC126890662"/>
</dbReference>
<keyword evidence="2" id="KW-0732">Signal</keyword>
<evidence type="ECO:0000256" key="1">
    <source>
        <dbReference type="ARBA" id="ARBA00023157"/>
    </source>
</evidence>
<reference evidence="6" key="1">
    <citation type="submission" date="2025-04" db="UniProtKB">
        <authorList>
            <consortium name="RefSeq"/>
        </authorList>
    </citation>
    <scope>IDENTIFICATION</scope>
</reference>
<dbReference type="PROSITE" id="PS00615">
    <property type="entry name" value="C_TYPE_LECTIN_1"/>
    <property type="match status" value="1"/>
</dbReference>
<dbReference type="PANTHER" id="PTHR22803">
    <property type="entry name" value="MANNOSE, PHOSPHOLIPASE, LECTIN RECEPTOR RELATED"/>
    <property type="match status" value="1"/>
</dbReference>
<feature type="domain" description="C-type lectin" evidence="3">
    <location>
        <begin position="44"/>
        <end position="169"/>
    </location>
</feature>
<evidence type="ECO:0000313" key="5">
    <source>
        <dbReference type="Proteomes" id="UP001652700"/>
    </source>
</evidence>
<gene>
    <name evidence="6" type="primary">LOC114343964</name>
</gene>
<dbReference type="RefSeq" id="XP_028150615.1">
    <property type="nucleotide sequence ID" value="XM_028294814.1"/>
</dbReference>
<dbReference type="InterPro" id="IPR018378">
    <property type="entry name" value="C-type_lectin_CS"/>
</dbReference>
<dbReference type="InterPro" id="IPR016186">
    <property type="entry name" value="C-type_lectin-like/link_sf"/>
</dbReference>
<dbReference type="SMART" id="SM00034">
    <property type="entry name" value="CLECT"/>
    <property type="match status" value="1"/>
</dbReference>
<dbReference type="FunCoup" id="A0A6P7H3M2">
    <property type="interactions" value="2"/>
</dbReference>
<dbReference type="InterPro" id="IPR050111">
    <property type="entry name" value="C-type_lectin/snaclec_domain"/>
</dbReference>
<dbReference type="Gene3D" id="3.10.100.10">
    <property type="entry name" value="Mannose-Binding Protein A, subunit A"/>
    <property type="match status" value="1"/>
</dbReference>
<dbReference type="OrthoDB" id="6746664at2759"/>
<feature type="chain" id="PRO_5028370637" evidence="2">
    <location>
        <begin position="20"/>
        <end position="177"/>
    </location>
</feature>
<reference evidence="4" key="2">
    <citation type="submission" date="2025-05" db="UniProtKB">
        <authorList>
            <consortium name="EnsemblMetazoa"/>
        </authorList>
    </citation>
    <scope>IDENTIFICATION</scope>
</reference>
<dbReference type="AlphaFoldDB" id="A0A6P7H3M2"/>
<sequence length="177" mass="20526">MNCKIVLIWFACYICSVNLQKPSESAFVSPILQTNRRGPNWITHKGKTYYINNVFRTNFYRALQFCRQQGMHLLSLKNQEESDLIKNHIEANAGFKHRGYFTSGVNLVGDDQWIWLSTGLDVTYTNWYPGEPSGRSGSNVTENCMEIREWGGFTWNDLNCLLEAYFICESARECQRV</sequence>
<protein>
    <submittedName>
        <fullName evidence="6">C-type lectin 37Db-like</fullName>
    </submittedName>
</protein>
<dbReference type="InterPro" id="IPR001304">
    <property type="entry name" value="C-type_lectin-like"/>
</dbReference>
<evidence type="ECO:0000256" key="2">
    <source>
        <dbReference type="SAM" id="SignalP"/>
    </source>
</evidence>
<organism evidence="6">
    <name type="scientific">Diabrotica virgifera virgifera</name>
    <name type="common">western corn rootworm</name>
    <dbReference type="NCBI Taxonomy" id="50390"/>
    <lineage>
        <taxon>Eukaryota</taxon>
        <taxon>Metazoa</taxon>
        <taxon>Ecdysozoa</taxon>
        <taxon>Arthropoda</taxon>
        <taxon>Hexapoda</taxon>
        <taxon>Insecta</taxon>
        <taxon>Pterygota</taxon>
        <taxon>Neoptera</taxon>
        <taxon>Endopterygota</taxon>
        <taxon>Coleoptera</taxon>
        <taxon>Polyphaga</taxon>
        <taxon>Cucujiformia</taxon>
        <taxon>Chrysomeloidea</taxon>
        <taxon>Chrysomelidae</taxon>
        <taxon>Galerucinae</taxon>
        <taxon>Diabroticina</taxon>
        <taxon>Diabroticites</taxon>
        <taxon>Diabrotica</taxon>
    </lineage>
</organism>
<accession>A0A6P7H3M2</accession>
<dbReference type="Proteomes" id="UP001652700">
    <property type="component" value="Unplaced"/>
</dbReference>
<dbReference type="CDD" id="cd00037">
    <property type="entry name" value="CLECT"/>
    <property type="match status" value="1"/>
</dbReference>
<dbReference type="PROSITE" id="PS50041">
    <property type="entry name" value="C_TYPE_LECTIN_2"/>
    <property type="match status" value="1"/>
</dbReference>
<feature type="signal peptide" evidence="2">
    <location>
        <begin position="1"/>
        <end position="19"/>
    </location>
</feature>
<evidence type="ECO:0000259" key="3">
    <source>
        <dbReference type="PROSITE" id="PS50041"/>
    </source>
</evidence>
<dbReference type="Pfam" id="PF00059">
    <property type="entry name" value="Lectin_C"/>
    <property type="match status" value="1"/>
</dbReference>
<keyword evidence="1" id="KW-1015">Disulfide bond</keyword>
<name>A0A6P7H3M2_DIAVI</name>
<dbReference type="SUPFAM" id="SSF56436">
    <property type="entry name" value="C-type lectin-like"/>
    <property type="match status" value="1"/>
</dbReference>
<dbReference type="InterPro" id="IPR016187">
    <property type="entry name" value="CTDL_fold"/>
</dbReference>
<evidence type="ECO:0000313" key="6">
    <source>
        <dbReference type="RefSeq" id="XP_028150615.1"/>
    </source>
</evidence>
<proteinExistence type="predicted"/>
<keyword evidence="5" id="KW-1185">Reference proteome</keyword>